<protein>
    <recommendedName>
        <fullName evidence="3">DUF2292 domain-containing protein</fullName>
    </recommendedName>
</protein>
<evidence type="ECO:0000313" key="1">
    <source>
        <dbReference type="EMBL" id="OGG08527.1"/>
    </source>
</evidence>
<gene>
    <name evidence="1" type="ORF">A2154_04520</name>
</gene>
<dbReference type="InterPro" id="IPR018743">
    <property type="entry name" value="DUF2292"/>
</dbReference>
<dbReference type="Pfam" id="PF10055">
    <property type="entry name" value="DUF2292"/>
    <property type="match status" value="1"/>
</dbReference>
<dbReference type="AlphaFoldDB" id="A0A1F5Z8Q0"/>
<proteinExistence type="predicted"/>
<dbReference type="Proteomes" id="UP000176854">
    <property type="component" value="Unassembled WGS sequence"/>
</dbReference>
<evidence type="ECO:0000313" key="2">
    <source>
        <dbReference type="Proteomes" id="UP000176854"/>
    </source>
</evidence>
<reference evidence="1 2" key="1">
    <citation type="journal article" date="2016" name="Nat. Commun.">
        <title>Thousands of microbial genomes shed light on interconnected biogeochemical processes in an aquifer system.</title>
        <authorList>
            <person name="Anantharaman K."/>
            <person name="Brown C.T."/>
            <person name="Hug L.A."/>
            <person name="Sharon I."/>
            <person name="Castelle C.J."/>
            <person name="Probst A.J."/>
            <person name="Thomas B.C."/>
            <person name="Singh A."/>
            <person name="Wilkins M.J."/>
            <person name="Karaoz U."/>
            <person name="Brodie E.L."/>
            <person name="Williams K.H."/>
            <person name="Hubbard S.S."/>
            <person name="Banfield J.F."/>
        </authorList>
    </citation>
    <scope>NUCLEOTIDE SEQUENCE [LARGE SCALE GENOMIC DNA]</scope>
</reference>
<sequence>MINPYNVHSVTNELLEEITQALKNVSPFGSVEIYIQNNIVTQITMRNIKKTISQNQLNNRSRGIK</sequence>
<evidence type="ECO:0008006" key="3">
    <source>
        <dbReference type="Google" id="ProtNLM"/>
    </source>
</evidence>
<comment type="caution">
    <text evidence="1">The sequence shown here is derived from an EMBL/GenBank/DDBJ whole genome shotgun (WGS) entry which is preliminary data.</text>
</comment>
<dbReference type="EMBL" id="MFJC01000064">
    <property type="protein sequence ID" value="OGG08527.1"/>
    <property type="molecule type" value="Genomic_DNA"/>
</dbReference>
<organism evidence="1 2">
    <name type="scientific">Candidatus Gottesmanbacteria bacterium RBG_16_43_7</name>
    <dbReference type="NCBI Taxonomy" id="1798373"/>
    <lineage>
        <taxon>Bacteria</taxon>
        <taxon>Candidatus Gottesmaniibacteriota</taxon>
    </lineage>
</organism>
<name>A0A1F5Z8Q0_9BACT</name>
<accession>A0A1F5Z8Q0</accession>